<dbReference type="RefSeq" id="XP_024350288.1">
    <property type="nucleotide sequence ID" value="XM_024495333.1"/>
</dbReference>
<keyword evidence="5" id="KW-1185">Reference proteome</keyword>
<dbReference type="GO" id="GO:0005524">
    <property type="term" value="F:ATP binding"/>
    <property type="evidence" value="ECO:0007669"/>
    <property type="project" value="UniProtKB-KW"/>
</dbReference>
<accession>W6ULR4</accession>
<dbReference type="GO" id="GO:0003723">
    <property type="term" value="F:RNA binding"/>
    <property type="evidence" value="ECO:0007669"/>
    <property type="project" value="InterPro"/>
</dbReference>
<dbReference type="InterPro" id="IPR011068">
    <property type="entry name" value="NuclTrfase_I-like_C"/>
</dbReference>
<keyword evidence="2" id="KW-0547">Nucleotide-binding</keyword>
<dbReference type="GO" id="GO:0031123">
    <property type="term" value="P:RNA 3'-end processing"/>
    <property type="evidence" value="ECO:0007669"/>
    <property type="project" value="InterPro"/>
</dbReference>
<keyword evidence="1" id="KW-0808">Transferase</keyword>
<dbReference type="Gene3D" id="3.30.70.590">
    <property type="entry name" value="Poly(A) polymerase predicted RNA binding domain"/>
    <property type="match status" value="1"/>
</dbReference>
<evidence type="ECO:0000256" key="3">
    <source>
        <dbReference type="ARBA" id="ARBA00022840"/>
    </source>
</evidence>
<evidence type="ECO:0000313" key="5">
    <source>
        <dbReference type="Proteomes" id="UP000019149"/>
    </source>
</evidence>
<dbReference type="GeneID" id="36341799"/>
<keyword evidence="3" id="KW-0067">ATP-binding</keyword>
<protein>
    <submittedName>
        <fullName evidence="4">Poly(A) polymerase gamma</fullName>
    </submittedName>
</protein>
<organism evidence="4 5">
    <name type="scientific">Echinococcus granulosus</name>
    <name type="common">Hydatid tapeworm</name>
    <dbReference type="NCBI Taxonomy" id="6210"/>
    <lineage>
        <taxon>Eukaryota</taxon>
        <taxon>Metazoa</taxon>
        <taxon>Spiralia</taxon>
        <taxon>Lophotrochozoa</taxon>
        <taxon>Platyhelminthes</taxon>
        <taxon>Cestoda</taxon>
        <taxon>Eucestoda</taxon>
        <taxon>Cyclophyllidea</taxon>
        <taxon>Taeniidae</taxon>
        <taxon>Echinococcus</taxon>
        <taxon>Echinococcus granulosus group</taxon>
    </lineage>
</organism>
<dbReference type="AlphaFoldDB" id="W6ULR4"/>
<reference evidence="4 5" key="1">
    <citation type="journal article" date="2013" name="Nat. Genet.">
        <title>The genome of the hydatid tapeworm Echinococcus granulosus.</title>
        <authorList>
            <person name="Zheng H."/>
            <person name="Zhang W."/>
            <person name="Zhang L."/>
            <person name="Zhang Z."/>
            <person name="Li J."/>
            <person name="Lu G."/>
            <person name="Zhu Y."/>
            <person name="Wang Y."/>
            <person name="Huang Y."/>
            <person name="Liu J."/>
            <person name="Kang H."/>
            <person name="Chen J."/>
            <person name="Wang L."/>
            <person name="Chen A."/>
            <person name="Yu S."/>
            <person name="Gao Z."/>
            <person name="Jin L."/>
            <person name="Gu W."/>
            <person name="Wang Z."/>
            <person name="Zhao L."/>
            <person name="Shi B."/>
            <person name="Wen H."/>
            <person name="Lin R."/>
            <person name="Jones M.K."/>
            <person name="Brejova B."/>
            <person name="Vinar T."/>
            <person name="Zhao G."/>
            <person name="McManus D.P."/>
            <person name="Chen Z."/>
            <person name="Zhou Y."/>
            <person name="Wang S."/>
        </authorList>
    </citation>
    <scope>NUCLEOTIDE SEQUENCE [LARGE SCALE GENOMIC DNA]</scope>
</reference>
<name>W6ULR4_ECHGR</name>
<dbReference type="STRING" id="6210.W6ULR4"/>
<gene>
    <name evidence="4" type="ORF">EGR_06084</name>
</gene>
<evidence type="ECO:0000313" key="4">
    <source>
        <dbReference type="EMBL" id="EUB59092.1"/>
    </source>
</evidence>
<comment type="caution">
    <text evidence="4">The sequence shown here is derived from an EMBL/GenBank/DDBJ whole genome shotgun (WGS) entry which is preliminary data.</text>
</comment>
<dbReference type="CTD" id="36341799"/>
<dbReference type="KEGG" id="egl:EGR_06084"/>
<dbReference type="SUPFAM" id="SSF55003">
    <property type="entry name" value="PAP/Archaeal CCA-adding enzyme, C-terminal domain"/>
    <property type="match status" value="1"/>
</dbReference>
<sequence length="159" mass="18271">MKKIVEGSATWEDLFEPYDIRQDYRHFLKLVLLADNFQELGRLGGLIDSRLRDLAGFLEEHQYIESVRITKASDLPKSPCFESVSGELSSSSESDCEKGFKRAWLLGMKILKAAPLPDGTYPERKVDVTQYLLRFYGTLQERDPNTNFLNKLITAYVTR</sequence>
<proteinExistence type="predicted"/>
<evidence type="ECO:0000256" key="2">
    <source>
        <dbReference type="ARBA" id="ARBA00022741"/>
    </source>
</evidence>
<evidence type="ECO:0000256" key="1">
    <source>
        <dbReference type="ARBA" id="ARBA00022679"/>
    </source>
</evidence>
<dbReference type="Proteomes" id="UP000019149">
    <property type="component" value="Unassembled WGS sequence"/>
</dbReference>
<dbReference type="EMBL" id="APAU02000050">
    <property type="protein sequence ID" value="EUB59092.1"/>
    <property type="molecule type" value="Genomic_DNA"/>
</dbReference>
<dbReference type="GO" id="GO:0016779">
    <property type="term" value="F:nucleotidyltransferase activity"/>
    <property type="evidence" value="ECO:0007669"/>
    <property type="project" value="InterPro"/>
</dbReference>
<dbReference type="OrthoDB" id="6233852at2759"/>